<dbReference type="EMBL" id="RCMI01000017">
    <property type="protein sequence ID" value="KAG2942544.1"/>
    <property type="molecule type" value="Genomic_DNA"/>
</dbReference>
<evidence type="ECO:0000256" key="11">
    <source>
        <dbReference type="SAM" id="MobiDB-lite"/>
    </source>
</evidence>
<sequence length="708" mass="76666">MDRELLTYCVDRADPPRIVVPLDDDLRARITHEFHDSPSVGHLGREKTFATLSRDFYWPHMYKWVRKWVRSCEACQRVKPAPSRQAPLRPLPVARGAWDSVSMDFVFGLPRDVQGRTGILVFVDRFSKMVHLTPVAASITATQTAAIFVDTVYRHHGLPTSIVSDRDPHFTAAFWSELFMSLGTRLLMSTTAHPETDGQTERVNRILEDVLHSYATSFKSWSSFLPMVEFALNSAEHASTGLTPFYVNYGRHPRVPALLGVERSVSSNGTGSFDEDGNPDAGLPASCDLASSMNTSGDDDGHDAVGRESAHDTCSALLNGLTTCTAAKTAAQGVHTRAATRAAASLTSGSPASSVAARATPANTTSSAHQGRAETRAAPRAITDWTTRAPIDPGLQRRHISSSERQDAVEPAASSLANFAPNPESQQRDAAAVQDFVRKRESVTRYGRDAIASAVDRQKQYADQRGRKNLEKFAMGDRVLLSTAGIQPYLVTNLGTSKLAPRYIGPFKVTKVLGDAYTLQLPSTIQLHPTFYVGRLRRYHPAVIPSDAGATHQRSLDPPAAARDAPPPPAAVPGDAAQHSYAPPGPSAGQDDPEAARSQLPPCGLGPPFQRDGPAPLMDRVGNARYIVESILQHDDIRPAPPQGRGAHHRDGDVPPHREYLVRWLGPMPDSWEPRAVLVADVQDCVAAYEASLVSGAGSPRGAVADRA</sequence>
<dbReference type="GO" id="GO:0006508">
    <property type="term" value="P:proteolysis"/>
    <property type="evidence" value="ECO:0007669"/>
    <property type="project" value="UniProtKB-KW"/>
</dbReference>
<feature type="domain" description="Integrase catalytic" evidence="13">
    <location>
        <begin position="86"/>
        <end position="252"/>
    </location>
</feature>
<reference evidence="14" key="1">
    <citation type="submission" date="2018-10" db="EMBL/GenBank/DDBJ databases">
        <title>Effector identification in a new, highly contiguous assembly of the strawberry crown rot pathogen Phytophthora cactorum.</title>
        <authorList>
            <person name="Armitage A.D."/>
            <person name="Nellist C.F."/>
            <person name="Bates H."/>
            <person name="Vickerstaff R.J."/>
            <person name="Harrison R.J."/>
        </authorList>
    </citation>
    <scope>NUCLEOTIDE SEQUENCE</scope>
    <source>
        <strain evidence="14">4032</strain>
        <strain evidence="15">P415</strain>
    </source>
</reference>
<dbReference type="CDD" id="cd00024">
    <property type="entry name" value="CD_CSD"/>
    <property type="match status" value="1"/>
</dbReference>
<dbReference type="Pfam" id="PF17921">
    <property type="entry name" value="Integrase_H2C2"/>
    <property type="match status" value="1"/>
</dbReference>
<dbReference type="InterPro" id="IPR012337">
    <property type="entry name" value="RNaseH-like_sf"/>
</dbReference>
<dbReference type="SUPFAM" id="SSF54160">
    <property type="entry name" value="Chromo domain-like"/>
    <property type="match status" value="1"/>
</dbReference>
<keyword evidence="10" id="KW-0233">DNA recombination</keyword>
<dbReference type="PANTHER" id="PTHR37984:SF5">
    <property type="entry name" value="PROTEIN NYNRIN-LIKE"/>
    <property type="match status" value="1"/>
</dbReference>
<feature type="region of interest" description="Disordered" evidence="11">
    <location>
        <begin position="265"/>
        <end position="307"/>
    </location>
</feature>
<keyword evidence="5" id="KW-0460">Magnesium</keyword>
<dbReference type="EMBL" id="RCML01000025">
    <property type="protein sequence ID" value="KAG2997550.1"/>
    <property type="molecule type" value="Genomic_DNA"/>
</dbReference>
<dbReference type="SUPFAM" id="SSF53098">
    <property type="entry name" value="Ribonuclease H-like"/>
    <property type="match status" value="1"/>
</dbReference>
<evidence type="ECO:0000259" key="12">
    <source>
        <dbReference type="PROSITE" id="PS50013"/>
    </source>
</evidence>
<dbReference type="GO" id="GO:0003887">
    <property type="term" value="F:DNA-directed DNA polymerase activity"/>
    <property type="evidence" value="ECO:0007669"/>
    <property type="project" value="UniProtKB-KW"/>
</dbReference>
<dbReference type="Pfam" id="PF24626">
    <property type="entry name" value="SH3_Tf2-1"/>
    <property type="match status" value="1"/>
</dbReference>
<dbReference type="Proteomes" id="UP000774804">
    <property type="component" value="Unassembled WGS sequence"/>
</dbReference>
<evidence type="ECO:0000256" key="10">
    <source>
        <dbReference type="ARBA" id="ARBA00023172"/>
    </source>
</evidence>
<evidence type="ECO:0008006" key="17">
    <source>
        <dbReference type="Google" id="ProtNLM"/>
    </source>
</evidence>
<evidence type="ECO:0000256" key="6">
    <source>
        <dbReference type="ARBA" id="ARBA00022908"/>
    </source>
</evidence>
<dbReference type="InterPro" id="IPR041588">
    <property type="entry name" value="Integrase_H2C2"/>
</dbReference>
<evidence type="ECO:0000256" key="2">
    <source>
        <dbReference type="ARBA" id="ARBA00022723"/>
    </source>
</evidence>
<dbReference type="InterPro" id="IPR000953">
    <property type="entry name" value="Chromo/chromo_shadow_dom"/>
</dbReference>
<evidence type="ECO:0000313" key="15">
    <source>
        <dbReference type="EMBL" id="KAG2997550.1"/>
    </source>
</evidence>
<dbReference type="Gene3D" id="3.30.420.10">
    <property type="entry name" value="Ribonuclease H-like superfamily/Ribonuclease H"/>
    <property type="match status" value="1"/>
</dbReference>
<keyword evidence="8" id="KW-0548">Nucleotidyltransferase</keyword>
<keyword evidence="8" id="KW-0808">Transferase</keyword>
<dbReference type="PANTHER" id="PTHR37984">
    <property type="entry name" value="PROTEIN CBG26694"/>
    <property type="match status" value="1"/>
</dbReference>
<evidence type="ECO:0000256" key="8">
    <source>
        <dbReference type="ARBA" id="ARBA00022932"/>
    </source>
</evidence>
<evidence type="ECO:0000256" key="3">
    <source>
        <dbReference type="ARBA" id="ARBA00022750"/>
    </source>
</evidence>
<accession>A0A8T1DMC1</accession>
<dbReference type="Pfam" id="PF00665">
    <property type="entry name" value="rve"/>
    <property type="match status" value="1"/>
</dbReference>
<dbReference type="InterPro" id="IPR016197">
    <property type="entry name" value="Chromo-like_dom_sf"/>
</dbReference>
<evidence type="ECO:0000313" key="16">
    <source>
        <dbReference type="Proteomes" id="UP000774804"/>
    </source>
</evidence>
<evidence type="ECO:0000256" key="5">
    <source>
        <dbReference type="ARBA" id="ARBA00022842"/>
    </source>
</evidence>
<keyword evidence="2" id="KW-0479">Metal-binding</keyword>
<gene>
    <name evidence="14" type="ORF">PC115_g1409</name>
    <name evidence="15" type="ORF">PC118_g1861</name>
</gene>
<keyword evidence="6" id="KW-0229">DNA integration</keyword>
<keyword evidence="8" id="KW-0239">DNA-directed DNA polymerase</keyword>
<dbReference type="VEuPathDB" id="FungiDB:PC110_g5568"/>
<dbReference type="Proteomes" id="UP000697107">
    <property type="component" value="Unassembled WGS sequence"/>
</dbReference>
<protein>
    <recommendedName>
        <fullName evidence="17">Integrase catalytic domain-containing protein</fullName>
    </recommendedName>
</protein>
<dbReference type="GO" id="GO:0003964">
    <property type="term" value="F:RNA-directed DNA polymerase activity"/>
    <property type="evidence" value="ECO:0007669"/>
    <property type="project" value="UniProtKB-KW"/>
</dbReference>
<keyword evidence="3" id="KW-0064">Aspartyl protease</keyword>
<proteinExistence type="predicted"/>
<evidence type="ECO:0000259" key="13">
    <source>
        <dbReference type="PROSITE" id="PS50994"/>
    </source>
</evidence>
<name>A0A8T1DMC1_9STRA</name>
<dbReference type="InterPro" id="IPR056924">
    <property type="entry name" value="SH3_Tf2-1"/>
</dbReference>
<organism evidence="14 16">
    <name type="scientific">Phytophthora cactorum</name>
    <dbReference type="NCBI Taxonomy" id="29920"/>
    <lineage>
        <taxon>Eukaryota</taxon>
        <taxon>Sar</taxon>
        <taxon>Stramenopiles</taxon>
        <taxon>Oomycota</taxon>
        <taxon>Peronosporomycetes</taxon>
        <taxon>Peronosporales</taxon>
        <taxon>Peronosporaceae</taxon>
        <taxon>Phytophthora</taxon>
    </lineage>
</organism>
<evidence type="ECO:0000256" key="1">
    <source>
        <dbReference type="ARBA" id="ARBA00022670"/>
    </source>
</evidence>
<dbReference type="PROSITE" id="PS50994">
    <property type="entry name" value="INTEGRASE"/>
    <property type="match status" value="1"/>
</dbReference>
<feature type="region of interest" description="Disordered" evidence="11">
    <location>
        <begin position="548"/>
        <end position="618"/>
    </location>
</feature>
<dbReference type="Gene3D" id="1.10.340.70">
    <property type="match status" value="1"/>
</dbReference>
<dbReference type="GO" id="GO:0003677">
    <property type="term" value="F:DNA binding"/>
    <property type="evidence" value="ECO:0007669"/>
    <property type="project" value="UniProtKB-KW"/>
</dbReference>
<feature type="region of interest" description="Disordered" evidence="11">
    <location>
        <begin position="345"/>
        <end position="377"/>
    </location>
</feature>
<evidence type="ECO:0000256" key="7">
    <source>
        <dbReference type="ARBA" id="ARBA00022918"/>
    </source>
</evidence>
<keyword evidence="4" id="KW-0378">Hydrolase</keyword>
<dbReference type="VEuPathDB" id="FungiDB:PC110_g22841"/>
<evidence type="ECO:0000256" key="4">
    <source>
        <dbReference type="ARBA" id="ARBA00022801"/>
    </source>
</evidence>
<dbReference type="FunFam" id="1.10.340.70:FF:000001">
    <property type="entry name" value="Retrovirus-related Pol polyprotein from transposon gypsy-like Protein"/>
    <property type="match status" value="1"/>
</dbReference>
<dbReference type="InterPro" id="IPR050951">
    <property type="entry name" value="Retrovirus_Pol_polyprotein"/>
</dbReference>
<dbReference type="PROSITE" id="PS50013">
    <property type="entry name" value="CHROMO_2"/>
    <property type="match status" value="1"/>
</dbReference>
<keyword evidence="9" id="KW-0238">DNA-binding</keyword>
<evidence type="ECO:0000313" key="14">
    <source>
        <dbReference type="EMBL" id="KAG2942544.1"/>
    </source>
</evidence>
<dbReference type="Gene3D" id="2.40.50.40">
    <property type="match status" value="1"/>
</dbReference>
<dbReference type="GO" id="GO:0004190">
    <property type="term" value="F:aspartic-type endopeptidase activity"/>
    <property type="evidence" value="ECO:0007669"/>
    <property type="project" value="UniProtKB-KW"/>
</dbReference>
<dbReference type="VEuPathDB" id="FungiDB:PC110_g8839"/>
<dbReference type="InterPro" id="IPR036397">
    <property type="entry name" value="RNaseH_sf"/>
</dbReference>
<keyword evidence="7" id="KW-0695">RNA-directed DNA polymerase</keyword>
<dbReference type="GO" id="GO:0046872">
    <property type="term" value="F:metal ion binding"/>
    <property type="evidence" value="ECO:0007669"/>
    <property type="project" value="UniProtKB-KW"/>
</dbReference>
<feature type="domain" description="Chromo" evidence="12">
    <location>
        <begin position="626"/>
        <end position="701"/>
    </location>
</feature>
<dbReference type="InterPro" id="IPR001584">
    <property type="entry name" value="Integrase_cat-core"/>
</dbReference>
<keyword evidence="1" id="KW-0645">Protease</keyword>
<evidence type="ECO:0000256" key="9">
    <source>
        <dbReference type="ARBA" id="ARBA00023125"/>
    </source>
</evidence>
<comment type="caution">
    <text evidence="14">The sequence shown here is derived from an EMBL/GenBank/DDBJ whole genome shotgun (WGS) entry which is preliminary data.</text>
</comment>
<dbReference type="GO" id="GO:0015074">
    <property type="term" value="P:DNA integration"/>
    <property type="evidence" value="ECO:0007669"/>
    <property type="project" value="UniProtKB-KW"/>
</dbReference>
<dbReference type="GO" id="GO:0006310">
    <property type="term" value="P:DNA recombination"/>
    <property type="evidence" value="ECO:0007669"/>
    <property type="project" value="UniProtKB-KW"/>
</dbReference>
<dbReference type="AlphaFoldDB" id="A0A8T1DMC1"/>